<dbReference type="GO" id="GO:0010181">
    <property type="term" value="F:FMN binding"/>
    <property type="evidence" value="ECO:0007669"/>
    <property type="project" value="InterPro"/>
</dbReference>
<comment type="cofactor">
    <cofactor evidence="1">
        <name>FMN</name>
        <dbReference type="ChEBI" id="CHEBI:58210"/>
    </cofactor>
</comment>
<dbReference type="Proteomes" id="UP000290900">
    <property type="component" value="Unassembled WGS sequence"/>
</dbReference>
<organism evidence="5 6">
    <name type="scientific">Brettanomyces naardenensis</name>
    <name type="common">Yeast</name>
    <dbReference type="NCBI Taxonomy" id="13370"/>
    <lineage>
        <taxon>Eukaryota</taxon>
        <taxon>Fungi</taxon>
        <taxon>Dikarya</taxon>
        <taxon>Ascomycota</taxon>
        <taxon>Saccharomycotina</taxon>
        <taxon>Pichiomycetes</taxon>
        <taxon>Pichiales</taxon>
        <taxon>Pichiaceae</taxon>
        <taxon>Brettanomyces</taxon>
    </lineage>
</organism>
<dbReference type="Pfam" id="PF00724">
    <property type="entry name" value="Oxidored_FMN"/>
    <property type="match status" value="1"/>
</dbReference>
<dbReference type="OrthoDB" id="276546at2759"/>
<dbReference type="Gene3D" id="3.20.20.70">
    <property type="entry name" value="Aldolase class I"/>
    <property type="match status" value="1"/>
</dbReference>
<protein>
    <submittedName>
        <fullName evidence="5">DEKNAAC103233</fullName>
    </submittedName>
</protein>
<evidence type="ECO:0000313" key="5">
    <source>
        <dbReference type="EMBL" id="VEU22211.1"/>
    </source>
</evidence>
<dbReference type="InterPro" id="IPR001155">
    <property type="entry name" value="OxRdtase_FMN_N"/>
</dbReference>
<dbReference type="SUPFAM" id="SSF51395">
    <property type="entry name" value="FMN-linked oxidoreductases"/>
    <property type="match status" value="1"/>
</dbReference>
<accession>A0A448YMU3</accession>
<keyword evidence="6" id="KW-1185">Reference proteome</keyword>
<sequence length="136" mass="14722">MTRSRDAAEAAQDPIRALAVNEIQQFDEEYAAAARRANEEAKFDIVEIHGAHGYLVGPFLSSPVNDRTDEYGGSIESRAGFCLKVADALIEVVGAGYVAIRFSQYASFQSTEGVNADTLSIVSSGYVLSEIERRAN</sequence>
<name>A0A448YMU3_BRENA</name>
<keyword evidence="3" id="KW-0288">FMN</keyword>
<dbReference type="PANTHER" id="PTHR22893">
    <property type="entry name" value="NADH OXIDOREDUCTASE-RELATED"/>
    <property type="match status" value="1"/>
</dbReference>
<dbReference type="InterPro" id="IPR045247">
    <property type="entry name" value="Oye-like"/>
</dbReference>
<dbReference type="AlphaFoldDB" id="A0A448YMU3"/>
<keyword evidence="3" id="KW-0285">Flavoprotein</keyword>
<feature type="domain" description="NADH:flavin oxidoreductase/NADH oxidase N-terminal" evidence="4">
    <location>
        <begin position="12"/>
        <end position="131"/>
    </location>
</feature>
<dbReference type="STRING" id="13370.A0A448YMU3"/>
<evidence type="ECO:0000256" key="1">
    <source>
        <dbReference type="ARBA" id="ARBA00001917"/>
    </source>
</evidence>
<dbReference type="InterPro" id="IPR013785">
    <property type="entry name" value="Aldolase_TIM"/>
</dbReference>
<evidence type="ECO:0000313" key="6">
    <source>
        <dbReference type="Proteomes" id="UP000290900"/>
    </source>
</evidence>
<dbReference type="GO" id="GO:0016491">
    <property type="term" value="F:oxidoreductase activity"/>
    <property type="evidence" value="ECO:0007669"/>
    <property type="project" value="InterPro"/>
</dbReference>
<dbReference type="EMBL" id="CAACVR010000020">
    <property type="protein sequence ID" value="VEU22211.1"/>
    <property type="molecule type" value="Genomic_DNA"/>
</dbReference>
<proteinExistence type="inferred from homology"/>
<evidence type="ECO:0000256" key="2">
    <source>
        <dbReference type="ARBA" id="ARBA00005979"/>
    </source>
</evidence>
<gene>
    <name evidence="5" type="ORF">BRENAR_LOCUS2943</name>
</gene>
<evidence type="ECO:0000256" key="3">
    <source>
        <dbReference type="ARBA" id="ARBA00022643"/>
    </source>
</evidence>
<dbReference type="PANTHER" id="PTHR22893:SF91">
    <property type="entry name" value="NADPH DEHYDROGENASE 2-RELATED"/>
    <property type="match status" value="1"/>
</dbReference>
<comment type="similarity">
    <text evidence="2">Belongs to the NADH:flavin oxidoreductase/NADH oxidase family.</text>
</comment>
<reference evidence="5 6" key="1">
    <citation type="submission" date="2018-12" db="EMBL/GenBank/DDBJ databases">
        <authorList>
            <person name="Tiukova I."/>
            <person name="Dainat J."/>
        </authorList>
    </citation>
    <scope>NUCLEOTIDE SEQUENCE [LARGE SCALE GENOMIC DNA]</scope>
</reference>
<dbReference type="InParanoid" id="A0A448YMU3"/>
<evidence type="ECO:0000259" key="4">
    <source>
        <dbReference type="Pfam" id="PF00724"/>
    </source>
</evidence>